<keyword evidence="1" id="KW-0732">Signal</keyword>
<gene>
    <name evidence="2" type="ORF">FMM05_17795</name>
</gene>
<organism evidence="2 3">
    <name type="scientific">Flavobacterium zepuense</name>
    <dbReference type="NCBI Taxonomy" id="2593302"/>
    <lineage>
        <taxon>Bacteria</taxon>
        <taxon>Pseudomonadati</taxon>
        <taxon>Bacteroidota</taxon>
        <taxon>Flavobacteriia</taxon>
        <taxon>Flavobacteriales</taxon>
        <taxon>Flavobacteriaceae</taxon>
        <taxon>Flavobacterium</taxon>
    </lineage>
</organism>
<evidence type="ECO:0000313" key="2">
    <source>
        <dbReference type="EMBL" id="TRW22359.1"/>
    </source>
</evidence>
<dbReference type="NCBIfam" id="NF033708">
    <property type="entry name" value="T9SS_Cterm_ChiA"/>
    <property type="match status" value="1"/>
</dbReference>
<dbReference type="CDD" id="cd00603">
    <property type="entry name" value="IPT_PCSR"/>
    <property type="match status" value="1"/>
</dbReference>
<accession>A0A552UVX3</accession>
<dbReference type="SUPFAM" id="SSF81296">
    <property type="entry name" value="E set domains"/>
    <property type="match status" value="1"/>
</dbReference>
<dbReference type="Proteomes" id="UP000320643">
    <property type="component" value="Unassembled WGS sequence"/>
</dbReference>
<sequence length="2364" mass="245491">MSNSLRLTMYRLTLLSLLLFVSWSSMGQSTTAFSTDFSTSAGTLYTTANGPIGSSTSWSMLRSGTDMGARINSGILSLTNDATGSYNNYGWVMAYTSAPGSPYTTTLTSNPGIVTWSFNMRQIRSNPSAMANGYYSNAFILAGTSNTTATTGTGYAVVLGQSGSIDPIRLVRYSAGVRTSTNIIASNTSGLADFGNQYLSVKVTYTPSTNSWQLYVRNDGSAFQDPSVGTLSLQGTVVNNTYTGTALPLMGAFWNTGLKSNQTAFFDNVKVAIATPALTSISPTSKVAGTGAFTLTVNGSNFINSSVVKWNGVNLTTTYVSATQLTAAVPAGNISSAGTAAITVGTGTAISNALSFTIDPAGVPSISTSISAIPAFTTITGTASAAQTFTSSGANLTGNITVTAPANFEVSLASAGTYTQSVNVTAASTPVYVRVSAGAPAGIYTGTVNLTTPGGATKQIAVNATVYNAEPTTSATLLTFTNVTSISFNINWTVGNGSNHLAVIRAGSAVNATPVDGTTYFPSTVYGAGSEIGTGNYVVYNGTANSVNVSNLNPATTYHVAIYEFNGTAGTENYRTATPAIGNRTTLNAPVGLQVTAANTQYKVDFDTTVEGVNNGVYAGGGLGVSPDDGELNSNTFAFTPLTTGGVTFGSETTEDDAAFGNGASEGGVTEPGLYAFETSPDNFGLGIQPGGDYASGSTTMRFQNQTGAAVTSLSVGYKVYVYNDEAGSNSYNFSHSANNSTYTPATVLDLTSPAAADGAPQWKAYYKVITLTGLNIAANGYYYLRWSGSPVSGTAYDEIALDDISIVANPTTTFASFAGTAETFVLAGNANLAGDVTVNGDITFNNGKAIIGANTLTLKGTVTNTVTGGLRGSATSNLVINGAVSPTLSFDQTTVGTTNMLNNFSVATTAANTVTLANSITVSGTLNTNEFQTLNLGTNTITGALSTITNNGNVTTQNTTTTPFASGKIWGGVGTVTFNAATTAQYLPTGTYNKVTVSTTGGVTATGNVTLTGDLNLPNANPSATKGSFDTSTFTLTMGPLAQNIGTGDVSGTVARTTILPNVDYTFGHPVTKILFPNVGTLPVSLGLRTVLGSAPAGKPDSILRTYNFIQSGGSGTKAIISAHYLDSELNGNTENKLVDWIVIPSPVTLIEQGRTNYSVSQNYVELANVNVSAFASTYGSMLLTLANSQVVGSTWNGSVSDSWTTAANWTPAATPSDATNVIIPDAATTPNDPILNPSVTIGTLSIENGGILNSPTGSQFIITGANGAWINKGTFNPSNGTVTFNSPAATAGDATIAGNYTTFYNLNVPTGTTLRALTNNVMDIAGTFTKTGSFIVGSVHNTVIYSGTNQTIVVPNGGQTAYHGLTISGTGAILPASLNILAELTTNAAVNFAGTTVTILGSEGENPTISGTVSPTFNNLTINEATTANVLLGTNIAVSGTLTLTSGILDIGNYNLTLGVNPVAGTFSDTTMIEAEDNGVVRRPYTGPGSYSFPIGEGFSNTTYSPITVNITAASSFNNGYISVNLRDAVHPNNYSTGSYLTRYWNVTPTGITNPIVSITANYRIGDAVGGESNLVAAQLNGTFNVLTNPWVKFGTLGSTTLTANALLTDGKTSVFTGLKATTPVVEIIGEGSFCQNTPVTLTTTVTGGDAPYIYQWSGGLGSADTATPPTTTPGTTNYTLTVIDANGITSTDTAQIIVTPTVVAGTATGDQVLCANTTPGDVTLTGYTGNIIRWERANTPDFVGATIINVTNPVLTGTQIGTGITSTKYIRAVIQSGSCDAVYSNTVVITVNSTTWNGTAWSNGVPTDGYTAIFSGNFTATADIYACAVIVNSNAVVVIPTGFNAIITNSVRILSGSFNIENNASLVQINNISNSGDVIVKKNSNPLFRLDYTMWSSPVTGQPLNTFSPFTATNRFYTYGGFDSNNVYQDQYFVVPDLTATFQRATGYLIRMPNSINGTATGTYYNGTATHSFVGIFKGVANNGSVTKALNTSGGRYTATGNPYPSPINLADFFTENAGVLDSGSGLYFWRKKNDSNVSTYATLTLAGLVANGATPDPTPENPNPSPDSNYQYGGQTQEAFYTGNNQNWIVSQGQGFLVRAAANLGNPQLRFTNVMRRKSPANGLQPFFKGMQNGQDDASRLWLNITGTSSFSQVAVAYIAGATLGLDYGYDGKRLTDGGNAQLYTMVDDTNLAIQARPAFNAADVVPLGFTATAPGQFTFAIDHVDGVFAQGQEIYLVDHLTGVTHDIKGSAYTFSTESGTFNDRFSIVYMKTTLGVNNPDLIANGVIIYKESKQIKITSGGIDMTDVTIFDLTGRNIYNEDNVNITTFTSDALNIAQQVIIVTVKLQNGQTVSKKVLFD</sequence>
<keyword evidence="3" id="KW-1185">Reference proteome</keyword>
<dbReference type="InterPro" id="IPR013783">
    <property type="entry name" value="Ig-like_fold"/>
</dbReference>
<protein>
    <submittedName>
        <fullName evidence="2">T9SS sorting signal type C domain-containing protein</fullName>
    </submittedName>
</protein>
<proteinExistence type="predicted"/>
<dbReference type="EMBL" id="VJVZ01000013">
    <property type="protein sequence ID" value="TRW22359.1"/>
    <property type="molecule type" value="Genomic_DNA"/>
</dbReference>
<comment type="caution">
    <text evidence="2">The sequence shown here is derived from an EMBL/GenBank/DDBJ whole genome shotgun (WGS) entry which is preliminary data.</text>
</comment>
<feature type="chain" id="PRO_5021782614" evidence="1">
    <location>
        <begin position="28"/>
        <end position="2364"/>
    </location>
</feature>
<dbReference type="InterPro" id="IPR014756">
    <property type="entry name" value="Ig_E-set"/>
</dbReference>
<dbReference type="Gene3D" id="2.60.40.10">
    <property type="entry name" value="Immunoglobulins"/>
    <property type="match status" value="3"/>
</dbReference>
<dbReference type="RefSeq" id="WP_143374776.1">
    <property type="nucleotide sequence ID" value="NZ_VJVZ01000013.1"/>
</dbReference>
<name>A0A552UVX3_9FLAO</name>
<reference evidence="2 3" key="1">
    <citation type="submission" date="2019-07" db="EMBL/GenBank/DDBJ databases">
        <title>Flavobacterium sp. nov., isolated from glacier ice.</title>
        <authorList>
            <person name="Liu Q."/>
            <person name="Xin Y.-H."/>
        </authorList>
    </citation>
    <scope>NUCLEOTIDE SEQUENCE [LARGE SCALE GENOMIC DNA]</scope>
    <source>
        <strain evidence="2 3">ZT4R6</strain>
    </source>
</reference>
<dbReference type="OrthoDB" id="1652165at2"/>
<evidence type="ECO:0000256" key="1">
    <source>
        <dbReference type="SAM" id="SignalP"/>
    </source>
</evidence>
<feature type="signal peptide" evidence="1">
    <location>
        <begin position="1"/>
        <end position="27"/>
    </location>
</feature>
<evidence type="ECO:0000313" key="3">
    <source>
        <dbReference type="Proteomes" id="UP000320643"/>
    </source>
</evidence>